<comment type="caution">
    <text evidence="1">The sequence shown here is derived from an EMBL/GenBank/DDBJ whole genome shotgun (WGS) entry which is preliminary data.</text>
</comment>
<protein>
    <submittedName>
        <fullName evidence="1">Uncharacterized protein</fullName>
    </submittedName>
</protein>
<dbReference type="AlphaFoldDB" id="A0A820S5K8"/>
<dbReference type="Proteomes" id="UP000663868">
    <property type="component" value="Unassembled WGS sequence"/>
</dbReference>
<accession>A0A820S5K8</accession>
<name>A0A820S5K8_9BILA</name>
<organism evidence="1 2">
    <name type="scientific">Adineta steineri</name>
    <dbReference type="NCBI Taxonomy" id="433720"/>
    <lineage>
        <taxon>Eukaryota</taxon>
        <taxon>Metazoa</taxon>
        <taxon>Spiralia</taxon>
        <taxon>Gnathifera</taxon>
        <taxon>Rotifera</taxon>
        <taxon>Eurotatoria</taxon>
        <taxon>Bdelloidea</taxon>
        <taxon>Adinetida</taxon>
        <taxon>Adinetidae</taxon>
        <taxon>Adineta</taxon>
    </lineage>
</organism>
<evidence type="ECO:0000313" key="2">
    <source>
        <dbReference type="Proteomes" id="UP000663868"/>
    </source>
</evidence>
<reference evidence="1" key="1">
    <citation type="submission" date="2021-02" db="EMBL/GenBank/DDBJ databases">
        <authorList>
            <person name="Nowell W R."/>
        </authorList>
    </citation>
    <scope>NUCLEOTIDE SEQUENCE</scope>
</reference>
<dbReference type="EMBL" id="CAJOBB010031184">
    <property type="protein sequence ID" value="CAF4448791.1"/>
    <property type="molecule type" value="Genomic_DNA"/>
</dbReference>
<proteinExistence type="predicted"/>
<gene>
    <name evidence="1" type="ORF">KXQ929_LOCUS53827</name>
</gene>
<evidence type="ECO:0000313" key="1">
    <source>
        <dbReference type="EMBL" id="CAF4448791.1"/>
    </source>
</evidence>
<sequence length="89" mass="10131">MDTVGYLYHDSFDPYRPYLNFIVPNHGDFNYLHLGISYTLQSTGSYILVVTTRRENVQGTFQITAVGPSSVYFYPTAITTGRLKKNKSI</sequence>